<name>A0A670IY63_PODMU</name>
<dbReference type="InterPro" id="IPR023636">
    <property type="entry name" value="Urocanase_CS"/>
</dbReference>
<evidence type="ECO:0000313" key="7">
    <source>
        <dbReference type="Ensembl" id="ENSPMRP00000016925.1"/>
    </source>
</evidence>
<dbReference type="PROSITE" id="PS01233">
    <property type="entry name" value="UROCANASE"/>
    <property type="match status" value="1"/>
</dbReference>
<evidence type="ECO:0000256" key="2">
    <source>
        <dbReference type="ARBA" id="ARBA00023027"/>
    </source>
</evidence>
<evidence type="ECO:0000259" key="6">
    <source>
        <dbReference type="Pfam" id="PF17392"/>
    </source>
</evidence>
<dbReference type="UniPathway" id="UPA00379">
    <property type="reaction ID" value="UER00550"/>
</dbReference>
<dbReference type="Gene3D" id="3.40.50.10730">
    <property type="entry name" value="Urocanase like domains"/>
    <property type="match status" value="1"/>
</dbReference>
<keyword evidence="3" id="KW-0456">Lyase</keyword>
<keyword evidence="8" id="KW-1185">Reference proteome</keyword>
<evidence type="ECO:0000256" key="1">
    <source>
        <dbReference type="ARBA" id="ARBA00001911"/>
    </source>
</evidence>
<dbReference type="GO" id="GO:0016153">
    <property type="term" value="F:urocanate hydratase activity"/>
    <property type="evidence" value="ECO:0007669"/>
    <property type="project" value="InterPro"/>
</dbReference>
<dbReference type="Pfam" id="PF01175">
    <property type="entry name" value="Urocanase"/>
    <property type="match status" value="1"/>
</dbReference>
<reference evidence="7 8" key="1">
    <citation type="journal article" date="2019" name="Proc. Natl. Acad. Sci. U.S.A.">
        <title>Regulatory changes in pterin and carotenoid genes underlie balanced color polymorphisms in the wall lizard.</title>
        <authorList>
            <person name="Andrade P."/>
            <person name="Pinho C."/>
            <person name="Perez I de Lanuza G."/>
            <person name="Afonso S."/>
            <person name="Brejcha J."/>
            <person name="Rubin C.J."/>
            <person name="Wallerman O."/>
            <person name="Pereira P."/>
            <person name="Sabatino S.J."/>
            <person name="Bellati A."/>
            <person name="Pellitteri-Rosa D."/>
            <person name="Bosakova Z."/>
            <person name="Bunikis I."/>
            <person name="Carretero M.A."/>
            <person name="Feiner N."/>
            <person name="Marsik P."/>
            <person name="Pauperio F."/>
            <person name="Salvi D."/>
            <person name="Soler L."/>
            <person name="While G.M."/>
            <person name="Uller T."/>
            <person name="Font E."/>
            <person name="Andersson L."/>
            <person name="Carneiro M."/>
        </authorList>
    </citation>
    <scope>NUCLEOTIDE SEQUENCE</scope>
</reference>
<feature type="domain" description="Urocanase Rossmann-like" evidence="4">
    <location>
        <begin position="214"/>
        <end position="437"/>
    </location>
</feature>
<dbReference type="InterPro" id="IPR035400">
    <property type="entry name" value="Urocanase_N"/>
</dbReference>
<comment type="cofactor">
    <cofactor evidence="1">
        <name>NAD(+)</name>
        <dbReference type="ChEBI" id="CHEBI:57540"/>
    </cofactor>
</comment>
<keyword evidence="2" id="KW-0520">NAD</keyword>
<dbReference type="InterPro" id="IPR036190">
    <property type="entry name" value="Urocanase_sf"/>
</dbReference>
<reference evidence="7" key="3">
    <citation type="submission" date="2025-09" db="UniProtKB">
        <authorList>
            <consortium name="Ensembl"/>
        </authorList>
    </citation>
    <scope>IDENTIFICATION</scope>
</reference>
<dbReference type="FunFam" id="3.40.50.10730:FF:000002">
    <property type="entry name" value="Urocanate hydratase 1"/>
    <property type="match status" value="1"/>
</dbReference>
<dbReference type="Pfam" id="PF17391">
    <property type="entry name" value="Urocanase_N"/>
    <property type="match status" value="1"/>
</dbReference>
<dbReference type="Ensembl" id="ENSPMRT00000018033.1">
    <property type="protein sequence ID" value="ENSPMRP00000016925.1"/>
    <property type="gene ID" value="ENSPMRG00000011217.1"/>
</dbReference>
<dbReference type="GO" id="GO:0019557">
    <property type="term" value="P:L-histidine catabolic process to glutamate and formate"/>
    <property type="evidence" value="ECO:0007669"/>
    <property type="project" value="UniProtKB-UniPathway"/>
</dbReference>
<dbReference type="InterPro" id="IPR035085">
    <property type="entry name" value="Urocanase_Rossmann-like"/>
</dbReference>
<dbReference type="GO" id="GO:0019556">
    <property type="term" value="P:L-histidine catabolic process to glutamate and formamide"/>
    <property type="evidence" value="ECO:0007669"/>
    <property type="project" value="UniProtKB-UniPathway"/>
</dbReference>
<dbReference type="GeneTree" id="ENSGT00390000015136"/>
<dbReference type="FunFam" id="3.40.1770.10:FF:000002">
    <property type="entry name" value="Urocanate hydratase 1"/>
    <property type="match status" value="1"/>
</dbReference>
<feature type="domain" description="Urocanase N-terminal" evidence="5">
    <location>
        <begin position="85"/>
        <end position="211"/>
    </location>
</feature>
<evidence type="ECO:0000259" key="4">
    <source>
        <dbReference type="Pfam" id="PF01175"/>
    </source>
</evidence>
<feature type="domain" description="Urocanase C-terminal" evidence="6">
    <location>
        <begin position="440"/>
        <end position="597"/>
    </location>
</feature>
<dbReference type="InterPro" id="IPR023637">
    <property type="entry name" value="Urocanase-like"/>
</dbReference>
<evidence type="ECO:0000259" key="5">
    <source>
        <dbReference type="Pfam" id="PF17391"/>
    </source>
</evidence>
<evidence type="ECO:0000256" key="3">
    <source>
        <dbReference type="ARBA" id="ARBA00023239"/>
    </source>
</evidence>
<dbReference type="PANTHER" id="PTHR12216">
    <property type="entry name" value="UROCANATE HYDRATASE"/>
    <property type="match status" value="1"/>
</dbReference>
<dbReference type="Pfam" id="PF17392">
    <property type="entry name" value="Urocanase_C"/>
    <property type="match status" value="1"/>
</dbReference>
<dbReference type="SUPFAM" id="SSF111326">
    <property type="entry name" value="Urocanase"/>
    <property type="match status" value="1"/>
</dbReference>
<dbReference type="InterPro" id="IPR038364">
    <property type="entry name" value="Urocanase_central_sf"/>
</dbReference>
<protein>
    <submittedName>
        <fullName evidence="7">Urocanate hydratase 1</fullName>
    </submittedName>
</protein>
<proteinExistence type="predicted"/>
<organism evidence="7 8">
    <name type="scientific">Podarcis muralis</name>
    <name type="common">Wall lizard</name>
    <name type="synonym">Lacerta muralis</name>
    <dbReference type="NCBI Taxonomy" id="64176"/>
    <lineage>
        <taxon>Eukaryota</taxon>
        <taxon>Metazoa</taxon>
        <taxon>Chordata</taxon>
        <taxon>Craniata</taxon>
        <taxon>Vertebrata</taxon>
        <taxon>Euteleostomi</taxon>
        <taxon>Lepidosauria</taxon>
        <taxon>Squamata</taxon>
        <taxon>Bifurcata</taxon>
        <taxon>Unidentata</taxon>
        <taxon>Episquamata</taxon>
        <taxon>Laterata</taxon>
        <taxon>Lacertibaenia</taxon>
        <taxon>Lacertidae</taxon>
        <taxon>Podarcis</taxon>
    </lineage>
</organism>
<dbReference type="PANTHER" id="PTHR12216:SF3">
    <property type="entry name" value="UROCANATE HYDRATASE"/>
    <property type="match status" value="1"/>
</dbReference>
<dbReference type="Gene3D" id="3.40.1770.10">
    <property type="entry name" value="Urocanase superfamily"/>
    <property type="match status" value="2"/>
</dbReference>
<dbReference type="PIRSF" id="PIRSF001423">
    <property type="entry name" value="Urocanate_hydrat"/>
    <property type="match status" value="1"/>
</dbReference>
<dbReference type="AlphaFoldDB" id="A0A670IY63"/>
<accession>A0A670IY63</accession>
<dbReference type="NCBIfam" id="NF003820">
    <property type="entry name" value="PRK05414.1"/>
    <property type="match status" value="1"/>
</dbReference>
<reference evidence="7" key="2">
    <citation type="submission" date="2025-08" db="UniProtKB">
        <authorList>
            <consortium name="Ensembl"/>
        </authorList>
    </citation>
    <scope>IDENTIFICATION</scope>
</reference>
<dbReference type="InterPro" id="IPR035401">
    <property type="entry name" value="Urocanase_C"/>
</dbReference>
<dbReference type="Proteomes" id="UP000472272">
    <property type="component" value="Chromosome 2"/>
</dbReference>
<sequence>MSSLKEICGGLPLNPLPENRGRKSGIPHAPVRTPNLDSHEEKLALKNALRYFPSSFHEVLAPEFAKELRDYGHIYMYRFCPRIEMRAYPIQEYPCKTIQAAAIMHMIMNNLDPAVAQFPQELVTYGGNGQVFSNWAQFWLVMHYLSEMTEDQTLVMYSGHPLGLFPSHRNAPRLVITNGMVIPNYSSRDEYEKLFAMGVTMYGQMTAGSYCYIGPQGIVHGTVLTVLNAGRRYLGVENLAGKVFVTSGLGGMSGAQAKAAVIAGCVGIIAEVDEAALLKRHQQGWLMEITSSLDHCIAQLREAKKKKMALSLGYHGNVVDLWERLAEEFNTTGELLADLGSDQTSCHNPFNGGYYPVQLSFKEANQLMSSNPVKFRTLVQESLRRQVAAINRLSDQGMFFWDYGNAFLLEAQRAGADIEKRGANKAEFRYPSYVQHIMGDIFSLGFGPFRWVCTSGNPEDLATTDFIATSVLEKAVLQGVTASVKQQYSDNIRWIQEARKHNLVVGSQARILYSDQKGRVAIALAINRSIAEGKIKAPVVLSRDHHDVSGTDSPYRETSNIYDGSAFCADMAVQNFVGDSFRGATWVALHNGGGVGCMSKSA</sequence>
<evidence type="ECO:0000313" key="8">
    <source>
        <dbReference type="Proteomes" id="UP000472272"/>
    </source>
</evidence>